<organism evidence="1 2">
    <name type="scientific">Thermoanaerobacter thermohydrosulfuricus WC1</name>
    <dbReference type="NCBI Taxonomy" id="1198630"/>
    <lineage>
        <taxon>Bacteria</taxon>
        <taxon>Bacillati</taxon>
        <taxon>Bacillota</taxon>
        <taxon>Clostridia</taxon>
        <taxon>Thermoanaerobacterales</taxon>
        <taxon>Thermoanaerobacteraceae</taxon>
        <taxon>Thermoanaerobacter</taxon>
    </lineage>
</organism>
<comment type="caution">
    <text evidence="1">The sequence shown here is derived from an EMBL/GenBank/DDBJ whole genome shotgun (WGS) entry which is preliminary data.</text>
</comment>
<accession>M8CT69</accession>
<name>M8CT69_THETY</name>
<proteinExistence type="predicted"/>
<feature type="non-terminal residue" evidence="1">
    <location>
        <position position="1"/>
    </location>
</feature>
<dbReference type="AlphaFoldDB" id="M8CT69"/>
<gene>
    <name evidence="1" type="ORF">TthWC1_2692</name>
</gene>
<keyword evidence="2" id="KW-1185">Reference proteome</keyword>
<dbReference type="Proteomes" id="UP000013242">
    <property type="component" value="Unassembled WGS sequence"/>
</dbReference>
<dbReference type="EMBL" id="AMYG01000004">
    <property type="protein sequence ID" value="EMT40415.1"/>
    <property type="molecule type" value="Genomic_DNA"/>
</dbReference>
<reference evidence="1 2" key="1">
    <citation type="journal article" date="2013" name="PLoS ONE">
        <title>Genomic Evaluation of Thermoanaerobacter spp. for the Construction of Designer Co-Cultures to Improve Lignocellulosic Biofuel Production.</title>
        <authorList>
            <person name="Verbeke T.J."/>
            <person name="Zhang X."/>
            <person name="Henrissat B."/>
            <person name="Spicer V."/>
            <person name="Rydzak T."/>
            <person name="Krokhin O.V."/>
            <person name="Fristensky B."/>
            <person name="Levin D.B."/>
            <person name="Sparling R."/>
        </authorList>
    </citation>
    <scope>NUCLEOTIDE SEQUENCE [LARGE SCALE GENOMIC DNA]</scope>
    <source>
        <strain evidence="1 2">WC1</strain>
    </source>
</reference>
<protein>
    <submittedName>
        <fullName evidence="1">Uncharacterized protein</fullName>
    </submittedName>
</protein>
<sequence length="40" mass="4665">NPPCLNKAQPWMKINFQVARNMLFGKLKLTESKVDLMLMD</sequence>
<dbReference type="HOGENOM" id="CLU_3281940_0_0_9"/>
<evidence type="ECO:0000313" key="1">
    <source>
        <dbReference type="EMBL" id="EMT40415.1"/>
    </source>
</evidence>
<evidence type="ECO:0000313" key="2">
    <source>
        <dbReference type="Proteomes" id="UP000013242"/>
    </source>
</evidence>